<dbReference type="AlphaFoldDB" id="A0A846QHJ6"/>
<protein>
    <submittedName>
        <fullName evidence="10">Multicomponent Na+:H+ antiporter subunit D</fullName>
    </submittedName>
</protein>
<comment type="subcellular location">
    <subcellularLocation>
        <location evidence="1">Cell membrane</location>
        <topology evidence="1">Multi-pass membrane protein</topology>
    </subcellularLocation>
    <subcellularLocation>
        <location evidence="7">Membrane</location>
        <topology evidence="7">Multi-pass membrane protein</topology>
    </subcellularLocation>
</comment>
<keyword evidence="4 8" id="KW-1133">Transmembrane helix</keyword>
<feature type="domain" description="NADH:quinone oxidoreductase/Mrp antiporter transmembrane" evidence="9">
    <location>
        <begin position="116"/>
        <end position="383"/>
    </location>
</feature>
<proteinExistence type="predicted"/>
<evidence type="ECO:0000259" key="9">
    <source>
        <dbReference type="Pfam" id="PF00361"/>
    </source>
</evidence>
<dbReference type="GO" id="GO:0016491">
    <property type="term" value="F:oxidoreductase activity"/>
    <property type="evidence" value="ECO:0007669"/>
    <property type="project" value="UniProtKB-KW"/>
</dbReference>
<dbReference type="PRINTS" id="PR01437">
    <property type="entry name" value="NUOXDRDTASE4"/>
</dbReference>
<keyword evidence="3 7" id="KW-0812">Transmembrane</keyword>
<dbReference type="InterPro" id="IPR001750">
    <property type="entry name" value="ND/Mrp_TM"/>
</dbReference>
<evidence type="ECO:0000256" key="2">
    <source>
        <dbReference type="ARBA" id="ARBA00022475"/>
    </source>
</evidence>
<feature type="transmembrane region" description="Helical" evidence="8">
    <location>
        <begin position="72"/>
        <end position="94"/>
    </location>
</feature>
<keyword evidence="2" id="KW-1003">Cell membrane</keyword>
<feature type="transmembrane region" description="Helical" evidence="8">
    <location>
        <begin position="242"/>
        <end position="265"/>
    </location>
</feature>
<evidence type="ECO:0000256" key="8">
    <source>
        <dbReference type="SAM" id="Phobius"/>
    </source>
</evidence>
<evidence type="ECO:0000256" key="4">
    <source>
        <dbReference type="ARBA" id="ARBA00022989"/>
    </source>
</evidence>
<keyword evidence="11" id="KW-1185">Reference proteome</keyword>
<evidence type="ECO:0000256" key="3">
    <source>
        <dbReference type="ARBA" id="ARBA00022692"/>
    </source>
</evidence>
<keyword evidence="6 8" id="KW-0472">Membrane</keyword>
<accession>A0A846QHJ6</accession>
<evidence type="ECO:0000256" key="7">
    <source>
        <dbReference type="RuleBase" id="RU000320"/>
    </source>
</evidence>
<dbReference type="PANTHER" id="PTHR42682:SF4">
    <property type="entry name" value="NADH-UBIQUINONE_PLASTOQUINONE"/>
    <property type="match status" value="1"/>
</dbReference>
<feature type="transmembrane region" description="Helical" evidence="8">
    <location>
        <begin position="421"/>
        <end position="440"/>
    </location>
</feature>
<dbReference type="PANTHER" id="PTHR42682">
    <property type="entry name" value="HYDROGENASE-4 COMPONENT F"/>
    <property type="match status" value="1"/>
</dbReference>
<feature type="transmembrane region" description="Helical" evidence="8">
    <location>
        <begin position="482"/>
        <end position="503"/>
    </location>
</feature>
<keyword evidence="5" id="KW-0560">Oxidoreductase</keyword>
<gene>
    <name evidence="10" type="ORF">GGQ74_001321</name>
</gene>
<dbReference type="GO" id="GO:0042773">
    <property type="term" value="P:ATP synthesis coupled electron transport"/>
    <property type="evidence" value="ECO:0007669"/>
    <property type="project" value="InterPro"/>
</dbReference>
<comment type="caution">
    <text evidence="10">The sequence shown here is derived from an EMBL/GenBank/DDBJ whole genome shotgun (WGS) entry which is preliminary data.</text>
</comment>
<evidence type="ECO:0000256" key="6">
    <source>
        <dbReference type="ARBA" id="ARBA00023136"/>
    </source>
</evidence>
<dbReference type="InterPro" id="IPR052175">
    <property type="entry name" value="ComplexI-like_HydComp"/>
</dbReference>
<feature type="transmembrane region" description="Helical" evidence="8">
    <location>
        <begin position="595"/>
        <end position="613"/>
    </location>
</feature>
<name>A0A846QHJ6_9BACT</name>
<dbReference type="GO" id="GO:0005886">
    <property type="term" value="C:plasma membrane"/>
    <property type="evidence" value="ECO:0007669"/>
    <property type="project" value="UniProtKB-SubCell"/>
</dbReference>
<dbReference type="Proteomes" id="UP000580856">
    <property type="component" value="Unassembled WGS sequence"/>
</dbReference>
<feature type="transmembrane region" description="Helical" evidence="8">
    <location>
        <begin position="189"/>
        <end position="211"/>
    </location>
</feature>
<dbReference type="NCBIfam" id="NF009310">
    <property type="entry name" value="PRK12668.1"/>
    <property type="match status" value="1"/>
</dbReference>
<evidence type="ECO:0000313" key="11">
    <source>
        <dbReference type="Proteomes" id="UP000580856"/>
    </source>
</evidence>
<reference evidence="10 11" key="1">
    <citation type="submission" date="2020-03" db="EMBL/GenBank/DDBJ databases">
        <title>Genomic Encyclopedia of Type Strains, Phase IV (KMG-IV): sequencing the most valuable type-strain genomes for metagenomic binning, comparative biology and taxonomic classification.</title>
        <authorList>
            <person name="Goeker M."/>
        </authorList>
    </citation>
    <scope>NUCLEOTIDE SEQUENCE [LARGE SCALE GENOMIC DNA]</scope>
    <source>
        <strain evidence="10 11">DSM 24233</strain>
    </source>
</reference>
<feature type="transmembrane region" description="Helical" evidence="8">
    <location>
        <begin position="149"/>
        <end position="169"/>
    </location>
</feature>
<dbReference type="GO" id="GO:0008137">
    <property type="term" value="F:NADH dehydrogenase (ubiquinone) activity"/>
    <property type="evidence" value="ECO:0007669"/>
    <property type="project" value="InterPro"/>
</dbReference>
<feature type="transmembrane region" description="Helical" evidence="8">
    <location>
        <begin position="106"/>
        <end position="129"/>
    </location>
</feature>
<feature type="transmembrane region" description="Helical" evidence="8">
    <location>
        <begin position="272"/>
        <end position="295"/>
    </location>
</feature>
<feature type="transmembrane region" description="Helical" evidence="8">
    <location>
        <begin position="379"/>
        <end position="401"/>
    </location>
</feature>
<feature type="transmembrane region" description="Helical" evidence="8">
    <location>
        <begin position="6"/>
        <end position="24"/>
    </location>
</feature>
<dbReference type="InterPro" id="IPR003918">
    <property type="entry name" value="NADH_UbQ_OxRdtase"/>
</dbReference>
<dbReference type="Pfam" id="PF00361">
    <property type="entry name" value="Proton_antipo_M"/>
    <property type="match status" value="1"/>
</dbReference>
<feature type="transmembrane region" description="Helical" evidence="8">
    <location>
        <begin position="31"/>
        <end position="52"/>
    </location>
</feature>
<dbReference type="EMBL" id="JAATJA010000001">
    <property type="protein sequence ID" value="NJB67681.1"/>
    <property type="molecule type" value="Genomic_DNA"/>
</dbReference>
<feature type="transmembrane region" description="Helical" evidence="8">
    <location>
        <begin position="307"/>
        <end position="327"/>
    </location>
</feature>
<dbReference type="RefSeq" id="WP_167940716.1">
    <property type="nucleotide sequence ID" value="NZ_JAATJA010000001.1"/>
</dbReference>
<evidence type="ECO:0000256" key="5">
    <source>
        <dbReference type="ARBA" id="ARBA00023002"/>
    </source>
</evidence>
<organism evidence="10 11">
    <name type="scientific">Desulfobaculum xiamenense</name>
    <dbReference type="NCBI Taxonomy" id="995050"/>
    <lineage>
        <taxon>Bacteria</taxon>
        <taxon>Pseudomonadati</taxon>
        <taxon>Thermodesulfobacteriota</taxon>
        <taxon>Desulfovibrionia</taxon>
        <taxon>Desulfovibrionales</taxon>
        <taxon>Desulfovibrionaceae</taxon>
        <taxon>Desulfobaculum</taxon>
    </lineage>
</organism>
<sequence>MTETSSFLHPAIWFFGVAALLPVWPRKGWKWMLIAAPVLAIASVLMMTPGEFMPIHYLWGDEPLVLGRVDKLSVVFAHVFAVQALLGFTFALHLKEKYQHIAAASYVGGAFGCVFAGDYLTLFLFWEIMSVASTFLVWLNNTDTSTRAGFRYFLFHTLGGLFLLAGLLLRYGDIGTFAFTHIDPSAAKYYDWLILLGFCVNAAVVPLHAWLPDAYPEGTVTGSVFMSAYTTKTAVYVLARAFASWEILAVMGVVMTLYGVFYATIENNARRILSYHIVSQVGYMVAGIGIGTAMTMNGACAHAYAHILYKGLLFMSAGTILYATGTAKLSELGGLASRMPLVMICYVVAGLSISGMPFFNGFVSKTMTIAGAAEAHHTWLALGMEVAAVGTFLSVGIKLPYFAFWGGKPEDKTRVLKPIPINMYIAMFGGGTLCFLMGVYPEMLYRLLPFPLTGGHGHGIPEVAHTLAAFDVGYVPYTAWNLLQAFMLLGFTGLGFYLMRNIIKPHPSRNLDFDWVYRLAGKLVMWVICIPLAAIDGLWTNVYRAIGLRGLMAFAASAGWFDVKAIDGVVDGTAYTVRGIGRTTAKAQTGRLQDYLALAALLGLGIFAVVWFWA</sequence>
<feature type="transmembrane region" description="Helical" evidence="8">
    <location>
        <begin position="515"/>
        <end position="535"/>
    </location>
</feature>
<dbReference type="Gene3D" id="1.20.5.2700">
    <property type="match status" value="1"/>
</dbReference>
<evidence type="ECO:0000256" key="1">
    <source>
        <dbReference type="ARBA" id="ARBA00004651"/>
    </source>
</evidence>
<feature type="transmembrane region" description="Helical" evidence="8">
    <location>
        <begin position="339"/>
        <end position="359"/>
    </location>
</feature>
<evidence type="ECO:0000313" key="10">
    <source>
        <dbReference type="EMBL" id="NJB67681.1"/>
    </source>
</evidence>